<dbReference type="PANTHER" id="PTHR46300">
    <property type="entry name" value="P450, PUTATIVE (EUROFUNG)-RELATED-RELATED"/>
    <property type="match status" value="1"/>
</dbReference>
<dbReference type="Pfam" id="PF00067">
    <property type="entry name" value="p450"/>
    <property type="match status" value="1"/>
</dbReference>
<dbReference type="InterPro" id="IPR001128">
    <property type="entry name" value="Cyt_P450"/>
</dbReference>
<evidence type="ECO:0000256" key="7">
    <source>
        <dbReference type="ARBA" id="ARBA00023004"/>
    </source>
</evidence>
<comment type="cofactor">
    <cofactor evidence="1">
        <name>heme</name>
        <dbReference type="ChEBI" id="CHEBI:30413"/>
    </cofactor>
</comment>
<accession>A0A4Z0AB75</accession>
<dbReference type="OrthoDB" id="2789670at2759"/>
<dbReference type="InterPro" id="IPR036396">
    <property type="entry name" value="Cyt_P450_sf"/>
</dbReference>
<keyword evidence="7" id="KW-0408">Iron</keyword>
<evidence type="ECO:0000256" key="5">
    <source>
        <dbReference type="ARBA" id="ARBA00022723"/>
    </source>
</evidence>
<dbReference type="PRINTS" id="PR00463">
    <property type="entry name" value="EP450I"/>
</dbReference>
<dbReference type="EMBL" id="SFCI01000076">
    <property type="protein sequence ID" value="TFY82818.1"/>
    <property type="molecule type" value="Genomic_DNA"/>
</dbReference>
<evidence type="ECO:0000313" key="10">
    <source>
        <dbReference type="Proteomes" id="UP000298061"/>
    </source>
</evidence>
<dbReference type="GO" id="GO:0004497">
    <property type="term" value="F:monooxygenase activity"/>
    <property type="evidence" value="ECO:0007669"/>
    <property type="project" value="UniProtKB-KW"/>
</dbReference>
<dbReference type="GO" id="GO:0005506">
    <property type="term" value="F:iron ion binding"/>
    <property type="evidence" value="ECO:0007669"/>
    <property type="project" value="InterPro"/>
</dbReference>
<keyword evidence="10" id="KW-1185">Reference proteome</keyword>
<dbReference type="InterPro" id="IPR050364">
    <property type="entry name" value="Cytochrome_P450_fung"/>
</dbReference>
<protein>
    <recommendedName>
        <fullName evidence="11">Cytochrome P450</fullName>
    </recommendedName>
</protein>
<dbReference type="STRING" id="135208.A0A4Z0AB75"/>
<keyword evidence="5" id="KW-0479">Metal-binding</keyword>
<evidence type="ECO:0008006" key="11">
    <source>
        <dbReference type="Google" id="ProtNLM"/>
    </source>
</evidence>
<dbReference type="GO" id="GO:0020037">
    <property type="term" value="F:heme binding"/>
    <property type="evidence" value="ECO:0007669"/>
    <property type="project" value="InterPro"/>
</dbReference>
<dbReference type="InterPro" id="IPR002401">
    <property type="entry name" value="Cyt_P450_E_grp-I"/>
</dbReference>
<name>A0A4Z0AB75_9AGAM</name>
<dbReference type="Gene3D" id="1.10.630.10">
    <property type="entry name" value="Cytochrome P450"/>
    <property type="match status" value="1"/>
</dbReference>
<keyword evidence="8" id="KW-0503">Monooxygenase</keyword>
<dbReference type="AlphaFoldDB" id="A0A4Z0AB75"/>
<dbReference type="PANTHER" id="PTHR46300:SF7">
    <property type="entry name" value="P450, PUTATIVE (EUROFUNG)-RELATED"/>
    <property type="match status" value="1"/>
</dbReference>
<evidence type="ECO:0000256" key="3">
    <source>
        <dbReference type="ARBA" id="ARBA00010617"/>
    </source>
</evidence>
<dbReference type="GO" id="GO:0016705">
    <property type="term" value="F:oxidoreductase activity, acting on paired donors, with incorporation or reduction of molecular oxygen"/>
    <property type="evidence" value="ECO:0007669"/>
    <property type="project" value="InterPro"/>
</dbReference>
<gene>
    <name evidence="9" type="ORF">EWM64_g1187</name>
</gene>
<keyword evidence="6" id="KW-0560">Oxidoreductase</keyword>
<sequence>MLNERAAGIIYLEFFGQPVMVINDANDYANVAIAMLDKKSAIYSGRPELVVATIAGYSKSTLLEQYAKEKDDYFVHLTDVVLSNFAEAVTPGRFLVDTFPILRYVPEWMPGVAWKRMVLTEWQKTMQENLDLPHEYVKQQMQSGTAVACFTSAYLEKGNLSEDEEDILKWTAQSMMGGGADTTVCASYVFFLAMVLHPEAQKKAQQELDTVIGPDRLPTLKDRSQLHYVDAVVKEVLRWHPVVPLGLLHRLMEDDIQDGYLIPKGSLIIPNVWKFLHDEETYKNPSEFRPERFLASEKNNNQRRIHETLLSVLVAGLLLADSSLFLTCAMVLSVFNISKAVENGVPVTPKEEFINGAINHPKVFKCSVKPRSEQAVSIIRSVDFVGE</sequence>
<comment type="caution">
    <text evidence="9">The sequence shown here is derived from an EMBL/GenBank/DDBJ whole genome shotgun (WGS) entry which is preliminary data.</text>
</comment>
<evidence type="ECO:0000256" key="4">
    <source>
        <dbReference type="ARBA" id="ARBA00022617"/>
    </source>
</evidence>
<reference evidence="9 10" key="1">
    <citation type="submission" date="2019-02" db="EMBL/GenBank/DDBJ databases">
        <title>Genome sequencing of the rare red list fungi Hericium alpestre (H. flagellum).</title>
        <authorList>
            <person name="Buettner E."/>
            <person name="Kellner H."/>
        </authorList>
    </citation>
    <scope>NUCLEOTIDE SEQUENCE [LARGE SCALE GENOMIC DNA]</scope>
    <source>
        <strain evidence="9 10">DSM 108284</strain>
    </source>
</reference>
<organism evidence="9 10">
    <name type="scientific">Hericium alpestre</name>
    <dbReference type="NCBI Taxonomy" id="135208"/>
    <lineage>
        <taxon>Eukaryota</taxon>
        <taxon>Fungi</taxon>
        <taxon>Dikarya</taxon>
        <taxon>Basidiomycota</taxon>
        <taxon>Agaricomycotina</taxon>
        <taxon>Agaricomycetes</taxon>
        <taxon>Russulales</taxon>
        <taxon>Hericiaceae</taxon>
        <taxon>Hericium</taxon>
    </lineage>
</organism>
<evidence type="ECO:0000256" key="1">
    <source>
        <dbReference type="ARBA" id="ARBA00001971"/>
    </source>
</evidence>
<dbReference type="SUPFAM" id="SSF48264">
    <property type="entry name" value="Cytochrome P450"/>
    <property type="match status" value="1"/>
</dbReference>
<proteinExistence type="inferred from homology"/>
<dbReference type="Proteomes" id="UP000298061">
    <property type="component" value="Unassembled WGS sequence"/>
</dbReference>
<evidence type="ECO:0000256" key="2">
    <source>
        <dbReference type="ARBA" id="ARBA00005179"/>
    </source>
</evidence>
<evidence type="ECO:0000256" key="8">
    <source>
        <dbReference type="ARBA" id="ARBA00023033"/>
    </source>
</evidence>
<keyword evidence="4" id="KW-0349">Heme</keyword>
<dbReference type="CDD" id="cd11065">
    <property type="entry name" value="CYP64-like"/>
    <property type="match status" value="1"/>
</dbReference>
<evidence type="ECO:0000313" key="9">
    <source>
        <dbReference type="EMBL" id="TFY82818.1"/>
    </source>
</evidence>
<evidence type="ECO:0000256" key="6">
    <source>
        <dbReference type="ARBA" id="ARBA00023002"/>
    </source>
</evidence>
<comment type="similarity">
    <text evidence="3">Belongs to the cytochrome P450 family.</text>
</comment>
<comment type="pathway">
    <text evidence="2">Secondary metabolite biosynthesis.</text>
</comment>